<dbReference type="AlphaFoldDB" id="A0A1N6NGM3"/>
<dbReference type="EMBL" id="MWSK01000001">
    <property type="protein sequence ID" value="OXS80042.1"/>
    <property type="molecule type" value="Genomic_DNA"/>
</dbReference>
<dbReference type="Proteomes" id="UP000186385">
    <property type="component" value="Unassembled WGS sequence"/>
</dbReference>
<organism evidence="2 3">
    <name type="scientific">Domibacillus enclensis</name>
    <dbReference type="NCBI Taxonomy" id="1017273"/>
    <lineage>
        <taxon>Bacteria</taxon>
        <taxon>Bacillati</taxon>
        <taxon>Bacillota</taxon>
        <taxon>Bacilli</taxon>
        <taxon>Bacillales</taxon>
        <taxon>Bacillaceae</taxon>
        <taxon>Domibacillus</taxon>
    </lineage>
</organism>
<evidence type="ECO:0000313" key="2">
    <source>
        <dbReference type="EMBL" id="SIP91235.1"/>
    </source>
</evidence>
<dbReference type="Proteomes" id="UP000215545">
    <property type="component" value="Unassembled WGS sequence"/>
</dbReference>
<evidence type="ECO:0000313" key="3">
    <source>
        <dbReference type="Proteomes" id="UP000186385"/>
    </source>
</evidence>
<reference evidence="1" key="3">
    <citation type="submission" date="2017-03" db="EMBL/GenBank/DDBJ databases">
        <authorList>
            <person name="Dastager S.G."/>
            <person name="Neurgaonkar P.S."/>
            <person name="Dharne M.S."/>
        </authorList>
    </citation>
    <scope>NUCLEOTIDE SEQUENCE</scope>
    <source>
        <strain evidence="1">DSM 25145</strain>
    </source>
</reference>
<reference evidence="2 3" key="1">
    <citation type="submission" date="2017-01" db="EMBL/GenBank/DDBJ databases">
        <authorList>
            <person name="Mah S.A."/>
            <person name="Swanson W.J."/>
            <person name="Moy G.W."/>
            <person name="Vacquier V.D."/>
        </authorList>
    </citation>
    <scope>NUCLEOTIDE SEQUENCE [LARGE SCALE GENOMIC DNA]</scope>
    <source>
        <strain evidence="2 3">NIO-1016</strain>
    </source>
</reference>
<protein>
    <submittedName>
        <fullName evidence="2">Uncharacterized protein</fullName>
    </submittedName>
</protein>
<accession>A0A1N6NGM3</accession>
<name>A0A1N6NGM3_9BACI</name>
<keyword evidence="4" id="KW-1185">Reference proteome</keyword>
<gene>
    <name evidence="1" type="ORF">B1B05_00725</name>
    <name evidence="2" type="ORF">SAMN05443094_101149</name>
</gene>
<reference evidence="4" key="2">
    <citation type="submission" date="2017-03" db="EMBL/GenBank/DDBJ databases">
        <title>Bacillus sp. V-88(T) DSM27956, whole genome shotgun sequencing project.</title>
        <authorList>
            <person name="Dastager S.G."/>
            <person name="Neurgaonkar P.S."/>
            <person name="Dharne M.S."/>
        </authorList>
    </citation>
    <scope>NUCLEOTIDE SEQUENCE [LARGE SCALE GENOMIC DNA]</scope>
    <source>
        <strain evidence="4">DSM 25145</strain>
    </source>
</reference>
<evidence type="ECO:0000313" key="1">
    <source>
        <dbReference type="EMBL" id="OXS80042.1"/>
    </source>
</evidence>
<dbReference type="RefSeq" id="WP_045851081.1">
    <property type="nucleotide sequence ID" value="NZ_FTLX01000001.1"/>
</dbReference>
<dbReference type="EMBL" id="FTLX01000001">
    <property type="protein sequence ID" value="SIP91235.1"/>
    <property type="molecule type" value="Genomic_DNA"/>
</dbReference>
<dbReference type="OrthoDB" id="2970474at2"/>
<proteinExistence type="predicted"/>
<sequence>MNRTINWCCSACQKPILANDLIAWTKKETLVHLICDASKLEQGVYYIGRANHVMNEHEMNQQDDAPYSFL</sequence>
<evidence type="ECO:0000313" key="4">
    <source>
        <dbReference type="Proteomes" id="UP000215545"/>
    </source>
</evidence>